<sequence length="154" mass="15901">MTKLHAQLVTLLASCLVALSCGRSPIGSDDGLEAGPDLAPDLPVDPAHCGQSETNCVGPMGIGDCVEGECQGRLFNCWTAGSTCADACAEQPGSSCAEGRCEGATAFGWGGQDHDESVELCTWADEASATPLTLACDEPLPFADFPGIRCCCKW</sequence>
<reference evidence="1 2" key="1">
    <citation type="submission" date="2018-03" db="EMBL/GenBank/DDBJ databases">
        <title>Draft Genome Sequences of the Obligatory Marine Myxobacteria Enhygromyxa salina SWB005.</title>
        <authorList>
            <person name="Poehlein A."/>
            <person name="Moghaddam J.A."/>
            <person name="Harms H."/>
            <person name="Alanjari M."/>
            <person name="Koenig G.M."/>
            <person name="Daniel R."/>
            <person name="Schaeberle T.F."/>
        </authorList>
    </citation>
    <scope>NUCLEOTIDE SEQUENCE [LARGE SCALE GENOMIC DNA]</scope>
    <source>
        <strain evidence="1 2">SWB005</strain>
    </source>
</reference>
<comment type="caution">
    <text evidence="1">The sequence shown here is derived from an EMBL/GenBank/DDBJ whole genome shotgun (WGS) entry which is preliminary data.</text>
</comment>
<evidence type="ECO:0000313" key="1">
    <source>
        <dbReference type="EMBL" id="PRQ00026.1"/>
    </source>
</evidence>
<dbReference type="AlphaFoldDB" id="A0A2S9Y4M6"/>
<dbReference type="PROSITE" id="PS51257">
    <property type="entry name" value="PROKAR_LIPOPROTEIN"/>
    <property type="match status" value="1"/>
</dbReference>
<dbReference type="Proteomes" id="UP000237968">
    <property type="component" value="Unassembled WGS sequence"/>
</dbReference>
<dbReference type="RefSeq" id="WP_106392224.1">
    <property type="nucleotide sequence ID" value="NZ_PVNK01000138.1"/>
</dbReference>
<dbReference type="EMBL" id="PVNK01000138">
    <property type="protein sequence ID" value="PRQ00026.1"/>
    <property type="molecule type" value="Genomic_DNA"/>
</dbReference>
<gene>
    <name evidence="1" type="ORF">ENSA5_28400</name>
</gene>
<keyword evidence="2" id="KW-1185">Reference proteome</keyword>
<organism evidence="1 2">
    <name type="scientific">Enhygromyxa salina</name>
    <dbReference type="NCBI Taxonomy" id="215803"/>
    <lineage>
        <taxon>Bacteria</taxon>
        <taxon>Pseudomonadati</taxon>
        <taxon>Myxococcota</taxon>
        <taxon>Polyangia</taxon>
        <taxon>Nannocystales</taxon>
        <taxon>Nannocystaceae</taxon>
        <taxon>Enhygromyxa</taxon>
    </lineage>
</organism>
<dbReference type="OrthoDB" id="5531875at2"/>
<name>A0A2S9Y4M6_9BACT</name>
<proteinExistence type="predicted"/>
<accession>A0A2S9Y4M6</accession>
<evidence type="ECO:0000313" key="2">
    <source>
        <dbReference type="Proteomes" id="UP000237968"/>
    </source>
</evidence>
<protein>
    <submittedName>
        <fullName evidence="1">Uncharacterized protein</fullName>
    </submittedName>
</protein>